<proteinExistence type="predicted"/>
<evidence type="ECO:0000313" key="2">
    <source>
        <dbReference type="EMBL" id="CAB4712130.1"/>
    </source>
</evidence>
<dbReference type="EMBL" id="CAEZYG010000082">
    <property type="protein sequence ID" value="CAB4712130.1"/>
    <property type="molecule type" value="Genomic_DNA"/>
</dbReference>
<evidence type="ECO:0000313" key="4">
    <source>
        <dbReference type="EMBL" id="CAB4983267.1"/>
    </source>
</evidence>
<dbReference type="PANTHER" id="PTHR43245">
    <property type="entry name" value="BIFUNCTIONAL POLYMYXIN RESISTANCE PROTEIN ARNA"/>
    <property type="match status" value="1"/>
</dbReference>
<dbReference type="EMBL" id="CAFBOT010000022">
    <property type="protein sequence ID" value="CAB4983267.1"/>
    <property type="molecule type" value="Genomic_DNA"/>
</dbReference>
<dbReference type="InterPro" id="IPR036291">
    <property type="entry name" value="NAD(P)-bd_dom_sf"/>
</dbReference>
<dbReference type="EMBL" id="CAEZZM010000033">
    <property type="protein sequence ID" value="CAB4759537.1"/>
    <property type="molecule type" value="Genomic_DNA"/>
</dbReference>
<dbReference type="PANTHER" id="PTHR43245:SF13">
    <property type="entry name" value="UDP-D-APIOSE_UDP-D-XYLOSE SYNTHASE 2"/>
    <property type="match status" value="1"/>
</dbReference>
<accession>A0A6J7MRB6</accession>
<gene>
    <name evidence="2" type="ORF">UFOPK2657_00567</name>
    <name evidence="3" type="ORF">UFOPK2872_00424</name>
    <name evidence="4" type="ORF">UFOPK4000_00229</name>
</gene>
<feature type="domain" description="NAD-dependent epimerase/dehydratase" evidence="1">
    <location>
        <begin position="4"/>
        <end position="238"/>
    </location>
</feature>
<dbReference type="InterPro" id="IPR001509">
    <property type="entry name" value="Epimerase_deHydtase"/>
</dbReference>
<dbReference type="InterPro" id="IPR050177">
    <property type="entry name" value="Lipid_A_modif_metabolic_enz"/>
</dbReference>
<sequence>MTKVLVCGGAGFVGSHLVERLLADEHAVDVIDDLSTGSLANLSDSRNLGGALKFHHLDVSAIEFGELVGLRQPEVIFHLALLPPQSSDTQDVLRSVPMLLSVLEAARMHGVGKVVVCIPAGLLYGEVAARYLPVKEGRKADAIGVPHVMAQTLVDLLGVYRETHGIEFTVLATTNIYGLRQRGQDGVVAAFASAIIRNEDPEIYGNGKETRDFVYIDDAVDALVRSINKGGGLVINIGTGIQTTIEELWKQIGAGTTLKAKKVSRRPHDISRIAVSPTRAKIQLGWSHWTSLADGLAVYKEIFARKKNS</sequence>
<protein>
    <submittedName>
        <fullName evidence="4">Unannotated protein</fullName>
    </submittedName>
</protein>
<dbReference type="SUPFAM" id="SSF51735">
    <property type="entry name" value="NAD(P)-binding Rossmann-fold domains"/>
    <property type="match status" value="1"/>
</dbReference>
<dbReference type="Gene3D" id="3.40.50.720">
    <property type="entry name" value="NAD(P)-binding Rossmann-like Domain"/>
    <property type="match status" value="1"/>
</dbReference>
<dbReference type="AlphaFoldDB" id="A0A6J7MRB6"/>
<evidence type="ECO:0000313" key="3">
    <source>
        <dbReference type="EMBL" id="CAB4759537.1"/>
    </source>
</evidence>
<name>A0A6J7MRB6_9ZZZZ</name>
<evidence type="ECO:0000259" key="1">
    <source>
        <dbReference type="Pfam" id="PF01370"/>
    </source>
</evidence>
<reference evidence="4" key="1">
    <citation type="submission" date="2020-05" db="EMBL/GenBank/DDBJ databases">
        <authorList>
            <person name="Chiriac C."/>
            <person name="Salcher M."/>
            <person name="Ghai R."/>
            <person name="Kavagutti S V."/>
        </authorList>
    </citation>
    <scope>NUCLEOTIDE SEQUENCE</scope>
</reference>
<organism evidence="4">
    <name type="scientific">freshwater metagenome</name>
    <dbReference type="NCBI Taxonomy" id="449393"/>
    <lineage>
        <taxon>unclassified sequences</taxon>
        <taxon>metagenomes</taxon>
        <taxon>ecological metagenomes</taxon>
    </lineage>
</organism>
<dbReference type="Pfam" id="PF01370">
    <property type="entry name" value="Epimerase"/>
    <property type="match status" value="1"/>
</dbReference>